<protein>
    <submittedName>
        <fullName evidence="9">Uncharacterized protein</fullName>
    </submittedName>
</protein>
<feature type="transmembrane region" description="Helical" evidence="8">
    <location>
        <begin position="274"/>
        <end position="292"/>
    </location>
</feature>
<dbReference type="InterPro" id="IPR025929">
    <property type="entry name" value="INSIG_fam"/>
</dbReference>
<evidence type="ECO:0000256" key="4">
    <source>
        <dbReference type="ARBA" id="ARBA00022824"/>
    </source>
</evidence>
<feature type="transmembrane region" description="Helical" evidence="8">
    <location>
        <begin position="299"/>
        <end position="316"/>
    </location>
</feature>
<comment type="caution">
    <text evidence="9">The sequence shown here is derived from an EMBL/GenBank/DDBJ whole genome shotgun (WGS) entry which is preliminary data.</text>
</comment>
<feature type="compositionally biased region" description="Low complexity" evidence="7">
    <location>
        <begin position="22"/>
        <end position="40"/>
    </location>
</feature>
<evidence type="ECO:0000256" key="2">
    <source>
        <dbReference type="ARBA" id="ARBA00007475"/>
    </source>
</evidence>
<feature type="transmembrane region" description="Helical" evidence="8">
    <location>
        <begin position="188"/>
        <end position="209"/>
    </location>
</feature>
<feature type="region of interest" description="Disordered" evidence="7">
    <location>
        <begin position="1"/>
        <end position="92"/>
    </location>
</feature>
<keyword evidence="4" id="KW-0256">Endoplasmic reticulum</keyword>
<feature type="transmembrane region" description="Helical" evidence="8">
    <location>
        <begin position="145"/>
        <end position="167"/>
    </location>
</feature>
<gene>
    <name evidence="9" type="ORF">AAFC00_003875</name>
</gene>
<evidence type="ECO:0000256" key="8">
    <source>
        <dbReference type="SAM" id="Phobius"/>
    </source>
</evidence>
<feature type="transmembrane region" description="Helical" evidence="8">
    <location>
        <begin position="367"/>
        <end position="386"/>
    </location>
</feature>
<evidence type="ECO:0000256" key="3">
    <source>
        <dbReference type="ARBA" id="ARBA00022692"/>
    </source>
</evidence>
<dbReference type="EMBL" id="JBFMKM010000008">
    <property type="protein sequence ID" value="KAL1304969.1"/>
    <property type="molecule type" value="Genomic_DNA"/>
</dbReference>
<dbReference type="Pfam" id="PF07281">
    <property type="entry name" value="INSIG"/>
    <property type="match status" value="1"/>
</dbReference>
<comment type="similarity">
    <text evidence="2">Belongs to the INSIG family.</text>
</comment>
<evidence type="ECO:0000256" key="6">
    <source>
        <dbReference type="ARBA" id="ARBA00023136"/>
    </source>
</evidence>
<dbReference type="PANTHER" id="PTHR15301">
    <property type="entry name" value="INSULIN-INDUCED GENE 1"/>
    <property type="match status" value="1"/>
</dbReference>
<dbReference type="Proteomes" id="UP001562354">
    <property type="component" value="Unassembled WGS sequence"/>
</dbReference>
<reference evidence="9 10" key="1">
    <citation type="submission" date="2024-07" db="EMBL/GenBank/DDBJ databases">
        <title>Draft sequence of the Neodothiora populina.</title>
        <authorList>
            <person name="Drown D.D."/>
            <person name="Schuette U.S."/>
            <person name="Buechlein A.B."/>
            <person name="Rusch D.R."/>
            <person name="Winton L.W."/>
            <person name="Adams G.A."/>
        </authorList>
    </citation>
    <scope>NUCLEOTIDE SEQUENCE [LARGE SCALE GENOMIC DNA]</scope>
    <source>
        <strain evidence="9 10">CPC 39397</strain>
    </source>
</reference>
<accession>A0ABR3PG40</accession>
<keyword evidence="5 8" id="KW-1133">Transmembrane helix</keyword>
<keyword evidence="6 8" id="KW-0472">Membrane</keyword>
<dbReference type="GeneID" id="95977575"/>
<evidence type="ECO:0000313" key="10">
    <source>
        <dbReference type="Proteomes" id="UP001562354"/>
    </source>
</evidence>
<evidence type="ECO:0000256" key="1">
    <source>
        <dbReference type="ARBA" id="ARBA00004477"/>
    </source>
</evidence>
<dbReference type="RefSeq" id="XP_069201243.1">
    <property type="nucleotide sequence ID" value="XM_069343417.1"/>
</dbReference>
<keyword evidence="3 8" id="KW-0812">Transmembrane</keyword>
<feature type="compositionally biased region" description="Polar residues" evidence="7">
    <location>
        <begin position="48"/>
        <end position="65"/>
    </location>
</feature>
<feature type="region of interest" description="Disordered" evidence="7">
    <location>
        <begin position="115"/>
        <end position="136"/>
    </location>
</feature>
<comment type="subcellular location">
    <subcellularLocation>
        <location evidence="1">Endoplasmic reticulum membrane</location>
        <topology evidence="1">Multi-pass membrane protein</topology>
    </subcellularLocation>
</comment>
<evidence type="ECO:0000256" key="5">
    <source>
        <dbReference type="ARBA" id="ARBA00022989"/>
    </source>
</evidence>
<proteinExistence type="inferred from homology"/>
<evidence type="ECO:0000256" key="7">
    <source>
        <dbReference type="SAM" id="MobiDB-lite"/>
    </source>
</evidence>
<organism evidence="9 10">
    <name type="scientific">Neodothiora populina</name>
    <dbReference type="NCBI Taxonomy" id="2781224"/>
    <lineage>
        <taxon>Eukaryota</taxon>
        <taxon>Fungi</taxon>
        <taxon>Dikarya</taxon>
        <taxon>Ascomycota</taxon>
        <taxon>Pezizomycotina</taxon>
        <taxon>Dothideomycetes</taxon>
        <taxon>Dothideomycetidae</taxon>
        <taxon>Dothideales</taxon>
        <taxon>Dothioraceae</taxon>
        <taxon>Neodothiora</taxon>
    </lineage>
</organism>
<name>A0ABR3PG40_9PEZI</name>
<sequence>MSAEGTPPLLRPKPRRPFEIGPLSSTTTSSSQPSPEPHTTSLDDEKSTTVPSRSRSILNLTSSTLAGVFGYPSDRDEPPTPWGNGTQTPIDGLRQELGDLLSNGKSMDEALMMRSRERRGSMLSQSARRSRTLHKPKKTKTIKGYWIPLFFKTAVLALIGVGYGAFIRHVHGRKQLAPVRVNGLNHESPYYLVFWAFMGTTLGWLMPYVDSIWNDENDDDEDAIGVGYKTLDNAKMPQATGRSGWTPVWNDLVRTAGVFSGIAFAIRHIPWHSTLQLALTLTLSNPTLWFLLDRSAPGFILSTTIALSGTALMLGIKPDLVPSPSLSSSLSAAVNNSAAAAQSASNADHLRSSGLVAGLFSLESVGVATWIVTVLFVACVCFGNIGRRL</sequence>
<evidence type="ECO:0000313" key="9">
    <source>
        <dbReference type="EMBL" id="KAL1304969.1"/>
    </source>
</evidence>
<dbReference type="PANTHER" id="PTHR15301:SF3">
    <property type="entry name" value="PROTEIN NSG1-RELATED"/>
    <property type="match status" value="1"/>
</dbReference>
<keyword evidence="10" id="KW-1185">Reference proteome</keyword>